<organism evidence="2 3">
    <name type="scientific">Parashewanella curva</name>
    <dbReference type="NCBI Taxonomy" id="2338552"/>
    <lineage>
        <taxon>Bacteria</taxon>
        <taxon>Pseudomonadati</taxon>
        <taxon>Pseudomonadota</taxon>
        <taxon>Gammaproteobacteria</taxon>
        <taxon>Alteromonadales</taxon>
        <taxon>Shewanellaceae</taxon>
        <taxon>Parashewanella</taxon>
    </lineage>
</organism>
<dbReference type="OrthoDB" id="9831026at2"/>
<accession>A0A3L8PZL6</accession>
<evidence type="ECO:0000256" key="1">
    <source>
        <dbReference type="SAM" id="Coils"/>
    </source>
</evidence>
<reference evidence="2 3" key="1">
    <citation type="submission" date="2018-09" db="EMBL/GenBank/DDBJ databases">
        <title>Phylogeny of the Shewanellaceae, and recommendation for two new genera, Pseudoshewanella and Parashewanella.</title>
        <authorList>
            <person name="Wang G."/>
        </authorList>
    </citation>
    <scope>NUCLEOTIDE SEQUENCE [LARGE SCALE GENOMIC DNA]</scope>
    <source>
        <strain evidence="2 3">C51</strain>
    </source>
</reference>
<dbReference type="AlphaFoldDB" id="A0A3L8PZL6"/>
<comment type="caution">
    <text evidence="2">The sequence shown here is derived from an EMBL/GenBank/DDBJ whole genome shotgun (WGS) entry which is preliminary data.</text>
</comment>
<proteinExistence type="predicted"/>
<dbReference type="RefSeq" id="WP_121838722.1">
    <property type="nucleotide sequence ID" value="NZ_ML014772.1"/>
</dbReference>
<protein>
    <submittedName>
        <fullName evidence="2">Uncharacterized protein</fullName>
    </submittedName>
</protein>
<name>A0A3L8PZL6_9GAMM</name>
<feature type="coiled-coil region" evidence="1">
    <location>
        <begin position="261"/>
        <end position="295"/>
    </location>
</feature>
<sequence>MTTSATSTSRLPPISPDVLPIPNEKTYRVSMIFPFIKGNLNQVFFQLLGIEFSQYKSWQSQYKRNSVYVGAKALTAAINSGKNIGDITNALDSAGNNRESAALRLAFQNDPDQFYLETSNSYLNPTNSSSTQAQTINHDLVFQHFKPERDSWFKLGLYLDIDVNELFTYDDEERGNCEHCLQRVLKRACQAHAQLSDLHQAMDKFSNLTASNFLKAFQGNEQKFYLTEPSSTEIRSATGITASDTFIQKLITENQTLKQSVTDHTNAIARHTEMLEKLNQQVSLLMQKIQSHERSFARAAKYAEDKLGKS</sequence>
<gene>
    <name evidence="2" type="ORF">D5018_09240</name>
</gene>
<dbReference type="EMBL" id="QZEI01000023">
    <property type="protein sequence ID" value="RLV59978.1"/>
    <property type="molecule type" value="Genomic_DNA"/>
</dbReference>
<keyword evidence="3" id="KW-1185">Reference proteome</keyword>
<dbReference type="Proteomes" id="UP000281474">
    <property type="component" value="Unassembled WGS sequence"/>
</dbReference>
<evidence type="ECO:0000313" key="3">
    <source>
        <dbReference type="Proteomes" id="UP000281474"/>
    </source>
</evidence>
<keyword evidence="1" id="KW-0175">Coiled coil</keyword>
<evidence type="ECO:0000313" key="2">
    <source>
        <dbReference type="EMBL" id="RLV59978.1"/>
    </source>
</evidence>